<dbReference type="NCBIfam" id="TIGR01766">
    <property type="entry name" value="IS200/IS605 family accessory protein TnpB-like domain"/>
    <property type="match status" value="1"/>
</dbReference>
<dbReference type="GO" id="GO:0003677">
    <property type="term" value="F:DNA binding"/>
    <property type="evidence" value="ECO:0007669"/>
    <property type="project" value="UniProtKB-KW"/>
</dbReference>
<evidence type="ECO:0000259" key="5">
    <source>
        <dbReference type="Pfam" id="PF01385"/>
    </source>
</evidence>
<evidence type="ECO:0000259" key="6">
    <source>
        <dbReference type="Pfam" id="PF07282"/>
    </source>
</evidence>
<keyword evidence="3" id="KW-0238">DNA-binding</keyword>
<gene>
    <name evidence="7" type="ORF">AO384_1390</name>
</gene>
<dbReference type="GO" id="GO:0006310">
    <property type="term" value="P:DNA recombination"/>
    <property type="evidence" value="ECO:0007669"/>
    <property type="project" value="UniProtKB-KW"/>
</dbReference>
<dbReference type="EMBL" id="LXHC01000023">
    <property type="protein sequence ID" value="OAU95461.1"/>
    <property type="molecule type" value="Genomic_DNA"/>
</dbReference>
<dbReference type="AlphaFoldDB" id="A0A198UGC6"/>
<evidence type="ECO:0000256" key="1">
    <source>
        <dbReference type="ARBA" id="ARBA00008761"/>
    </source>
</evidence>
<organism evidence="7 8">
    <name type="scientific">Moraxella catarrhalis</name>
    <name type="common">Branhamella catarrhalis</name>
    <dbReference type="NCBI Taxonomy" id="480"/>
    <lineage>
        <taxon>Bacteria</taxon>
        <taxon>Pseudomonadati</taxon>
        <taxon>Pseudomonadota</taxon>
        <taxon>Gammaproteobacteria</taxon>
        <taxon>Moraxellales</taxon>
        <taxon>Moraxellaceae</taxon>
        <taxon>Moraxella</taxon>
    </lineage>
</organism>
<dbReference type="Proteomes" id="UP000078228">
    <property type="component" value="Unassembled WGS sequence"/>
</dbReference>
<sequence length="331" mass="37979">MQDSRNRWYACITVKNYPKQTCGTGSVGIDLSLKDSATTSNGDKLQIKQTLKYAKALAIAQRAKNKQRIKAIHAKIKNTRLDLIHKFTTQLVRDNALIVVGDVKSRSFTNKKTKLAKSTYDAGWFELKRQLEYKCQQTGCRFEIVNEKYTTQICSHCGDMSSSPKGRAGLAIREWACAKCGTWHDSDLMPLRTFLRPSLTVLQKESPHFRAGRESTMGDKHICRFDSGIIGFIYAEKEKIRQEFGVERITKEIEAKVAKQFERRLELQSQYLNGEVYCFFIYRVNTAEFEKYGEHCLERSEVLDSCTGYYQKCDAIFDMLDMLENLSKNAA</sequence>
<dbReference type="Pfam" id="PF07282">
    <property type="entry name" value="Cas12f1-like_TNB"/>
    <property type="match status" value="1"/>
</dbReference>
<accession>A0A198UGC6</accession>
<evidence type="ECO:0000313" key="7">
    <source>
        <dbReference type="EMBL" id="OAU95461.1"/>
    </source>
</evidence>
<proteinExistence type="inferred from homology"/>
<dbReference type="Pfam" id="PF01385">
    <property type="entry name" value="OrfB_IS605"/>
    <property type="match status" value="1"/>
</dbReference>
<dbReference type="GO" id="GO:0032196">
    <property type="term" value="P:transposition"/>
    <property type="evidence" value="ECO:0007669"/>
    <property type="project" value="UniProtKB-KW"/>
</dbReference>
<protein>
    <submittedName>
        <fullName evidence="7">Mobile element protein</fullName>
    </submittedName>
</protein>
<evidence type="ECO:0000256" key="4">
    <source>
        <dbReference type="ARBA" id="ARBA00023172"/>
    </source>
</evidence>
<dbReference type="NCBIfam" id="NF040570">
    <property type="entry name" value="guided_TnpB"/>
    <property type="match status" value="1"/>
</dbReference>
<evidence type="ECO:0000256" key="3">
    <source>
        <dbReference type="ARBA" id="ARBA00023125"/>
    </source>
</evidence>
<comment type="similarity">
    <text evidence="1">In the C-terminal section; belongs to the transposase 35 family.</text>
</comment>
<comment type="caution">
    <text evidence="7">The sequence shown here is derived from an EMBL/GenBank/DDBJ whole genome shotgun (WGS) entry which is preliminary data.</text>
</comment>
<dbReference type="InterPro" id="IPR010095">
    <property type="entry name" value="Cas12f1-like_TNB"/>
</dbReference>
<feature type="domain" description="Cas12f1-like TNB" evidence="6">
    <location>
        <begin position="124"/>
        <end position="188"/>
    </location>
</feature>
<keyword evidence="2" id="KW-0815">Transposition</keyword>
<feature type="domain" description="Probable transposase IS891/IS1136/IS1341" evidence="5">
    <location>
        <begin position="11"/>
        <end position="106"/>
    </location>
</feature>
<evidence type="ECO:0000313" key="8">
    <source>
        <dbReference type="Proteomes" id="UP000078228"/>
    </source>
</evidence>
<evidence type="ECO:0000256" key="2">
    <source>
        <dbReference type="ARBA" id="ARBA00022578"/>
    </source>
</evidence>
<dbReference type="PATRIC" id="fig|480.237.peg.413"/>
<name>A0A198UGC6_MORCA</name>
<reference evidence="7 8" key="1">
    <citation type="journal article" date="2016" name="Genome Biol. Evol.">
        <title>Comparative Genomic Analyses of the Moraxella catarrhalis Serosensitive and Seroresistant Lineages Demonstrate Their Independent Evolution.</title>
        <authorList>
            <person name="Earl J.P."/>
            <person name="de Vries S.P."/>
            <person name="Ahmed A."/>
            <person name="Powell E."/>
            <person name="Schultz M.P."/>
            <person name="Hermans P.W."/>
            <person name="Hill D.J."/>
            <person name="Zhou Z."/>
            <person name="Constantinidou C.I."/>
            <person name="Hu F.Z."/>
            <person name="Bootsma H.J."/>
            <person name="Ehrlich G.D."/>
        </authorList>
    </citation>
    <scope>NUCLEOTIDE SEQUENCE [LARGE SCALE GENOMIC DNA]</scope>
    <source>
        <strain evidence="7 8">Z7542</strain>
    </source>
</reference>
<dbReference type="InterPro" id="IPR001959">
    <property type="entry name" value="Transposase"/>
</dbReference>
<keyword evidence="8" id="KW-1185">Reference proteome</keyword>
<keyword evidence="4" id="KW-0233">DNA recombination</keyword>